<keyword evidence="2" id="KW-0472">Membrane</keyword>
<dbReference type="EMBL" id="JAHRIQ010069854">
    <property type="protein sequence ID" value="MEQ2243310.1"/>
    <property type="molecule type" value="Genomic_DNA"/>
</dbReference>
<evidence type="ECO:0000256" key="2">
    <source>
        <dbReference type="SAM" id="Phobius"/>
    </source>
</evidence>
<dbReference type="Proteomes" id="UP001482620">
    <property type="component" value="Unassembled WGS sequence"/>
</dbReference>
<protein>
    <submittedName>
        <fullName evidence="3">Uncharacterized protein</fullName>
    </submittedName>
</protein>
<evidence type="ECO:0000256" key="1">
    <source>
        <dbReference type="SAM" id="MobiDB-lite"/>
    </source>
</evidence>
<proteinExistence type="predicted"/>
<name>A0ABV0UDR8_9TELE</name>
<comment type="caution">
    <text evidence="3">The sequence shown here is derived from an EMBL/GenBank/DDBJ whole genome shotgun (WGS) entry which is preliminary data.</text>
</comment>
<organism evidence="3 4">
    <name type="scientific">Ilyodon furcidens</name>
    <name type="common">goldbreast splitfin</name>
    <dbReference type="NCBI Taxonomy" id="33524"/>
    <lineage>
        <taxon>Eukaryota</taxon>
        <taxon>Metazoa</taxon>
        <taxon>Chordata</taxon>
        <taxon>Craniata</taxon>
        <taxon>Vertebrata</taxon>
        <taxon>Euteleostomi</taxon>
        <taxon>Actinopterygii</taxon>
        <taxon>Neopterygii</taxon>
        <taxon>Teleostei</taxon>
        <taxon>Neoteleostei</taxon>
        <taxon>Acanthomorphata</taxon>
        <taxon>Ovalentaria</taxon>
        <taxon>Atherinomorphae</taxon>
        <taxon>Cyprinodontiformes</taxon>
        <taxon>Goodeidae</taxon>
        <taxon>Ilyodon</taxon>
    </lineage>
</organism>
<accession>A0ABV0UDR8</accession>
<reference evidence="3 4" key="1">
    <citation type="submission" date="2021-06" db="EMBL/GenBank/DDBJ databases">
        <authorList>
            <person name="Palmer J.M."/>
        </authorList>
    </citation>
    <scope>NUCLEOTIDE SEQUENCE [LARGE SCALE GENOMIC DNA]</scope>
    <source>
        <strain evidence="4">if_2019</strain>
        <tissue evidence="3">Muscle</tissue>
    </source>
</reference>
<keyword evidence="2" id="KW-1133">Transmembrane helix</keyword>
<feature type="transmembrane region" description="Helical" evidence="2">
    <location>
        <begin position="83"/>
        <end position="105"/>
    </location>
</feature>
<gene>
    <name evidence="3" type="ORF">ILYODFUR_005747</name>
</gene>
<sequence length="107" mass="12425">MTKLSFSLRSQTDGREQKHRGITAARDHHTTTTMFDCQYGAVFLKCRCNMSHTFLKIHFSLRQYFLKCLGDHQDVLLANMRKAVCSFWSAVVWAIELSYCLFPIVKS</sequence>
<keyword evidence="2" id="KW-0812">Transmembrane</keyword>
<feature type="region of interest" description="Disordered" evidence="1">
    <location>
        <begin position="1"/>
        <end position="23"/>
    </location>
</feature>
<evidence type="ECO:0000313" key="4">
    <source>
        <dbReference type="Proteomes" id="UP001482620"/>
    </source>
</evidence>
<feature type="compositionally biased region" description="Polar residues" evidence="1">
    <location>
        <begin position="1"/>
        <end position="11"/>
    </location>
</feature>
<keyword evidence="4" id="KW-1185">Reference proteome</keyword>
<evidence type="ECO:0000313" key="3">
    <source>
        <dbReference type="EMBL" id="MEQ2243310.1"/>
    </source>
</evidence>